<dbReference type="Gene3D" id="2.40.30.200">
    <property type="match status" value="1"/>
</dbReference>
<reference evidence="2 3" key="1">
    <citation type="submission" date="2024-06" db="EMBL/GenBank/DDBJ databases">
        <title>Construction of an artificial bacterial consortium using nitrogen cycle bacteria from Cuatro Cienegas Basin and a mangrove forest.</title>
        <authorList>
            <person name="Aguilera-Najera D."/>
            <person name="Marquez-Cianci L."/>
            <person name="Martinez-Perez E."/>
            <person name="Rosas-Barrera M."/>
            <person name="Rodriguez-Cruz U.E."/>
            <person name="Tapia-Lopez R."/>
            <person name="Eguiarte L.E."/>
            <person name="Souza-Saldivar V."/>
        </authorList>
    </citation>
    <scope>NUCLEOTIDE SEQUENCE [LARGE SCALE GENOMIC DNA]</scope>
    <source>
        <strain evidence="2 3">S14-15</strain>
    </source>
</reference>
<evidence type="ECO:0000259" key="1">
    <source>
        <dbReference type="Pfam" id="PF05709"/>
    </source>
</evidence>
<dbReference type="Pfam" id="PF05709">
    <property type="entry name" value="Sipho_tail"/>
    <property type="match status" value="1"/>
</dbReference>
<organism evidence="2 3">
    <name type="scientific">Bacillus altitudinis</name>
    <dbReference type="NCBI Taxonomy" id="293387"/>
    <lineage>
        <taxon>Bacteria</taxon>
        <taxon>Bacillati</taxon>
        <taxon>Bacillota</taxon>
        <taxon>Bacilli</taxon>
        <taxon>Bacillales</taxon>
        <taxon>Bacillaceae</taxon>
        <taxon>Bacillus</taxon>
    </lineage>
</organism>
<dbReference type="Proteomes" id="UP001467674">
    <property type="component" value="Unassembled WGS sequence"/>
</dbReference>
<accession>A0ABV1S2P0</accession>
<keyword evidence="3" id="KW-1185">Reference proteome</keyword>
<protein>
    <submittedName>
        <fullName evidence="2">Phage tail family protein</fullName>
    </submittedName>
</protein>
<evidence type="ECO:0000313" key="2">
    <source>
        <dbReference type="EMBL" id="MER3120794.1"/>
    </source>
</evidence>
<comment type="caution">
    <text evidence="2">The sequence shown here is derived from an EMBL/GenBank/DDBJ whole genome shotgun (WGS) entry which is preliminary data.</text>
</comment>
<sequence length="275" mass="30486">MHSFLLVNKGGSWVNTRDYGLRLLAFLPESLSSRTDYQEVSGRHGVIDNGTTFSERKISASFSLTGQDIVDYGMRVAEVYGLFATDTDIEIVNSRFPGKVWRVKVTSAFTPEMVGTSTGKFDIEFTSALPFAYSLGSSLDPRTFDADKWQLGQGLLPADDVAYSFSTTKFKIYNAGDVTIDPAQDMPLLITYKGASSGLKLTNKTTKNTVFFSGTTNAADTMKFKELRILKNDSSVFSQTNRKYISLAPGWNDFELSGTSGTFTISFDFHFFYRG</sequence>
<dbReference type="InterPro" id="IPR008841">
    <property type="entry name" value="Siphovirus-type_tail_N"/>
</dbReference>
<name>A0ABV1S2P0_BACAB</name>
<dbReference type="EMBL" id="JBEOME010000002">
    <property type="protein sequence ID" value="MER3120794.1"/>
    <property type="molecule type" value="Genomic_DNA"/>
</dbReference>
<proteinExistence type="predicted"/>
<dbReference type="RefSeq" id="WP_350385240.1">
    <property type="nucleotide sequence ID" value="NZ_JBEOME010000002.1"/>
</dbReference>
<gene>
    <name evidence="2" type="ORF">ABQG71_06280</name>
</gene>
<evidence type="ECO:0000313" key="3">
    <source>
        <dbReference type="Proteomes" id="UP001467674"/>
    </source>
</evidence>
<feature type="domain" description="Siphovirus-type tail component RIFT-related" evidence="1">
    <location>
        <begin position="17"/>
        <end position="126"/>
    </location>
</feature>